<dbReference type="PROSITE" id="PS00139">
    <property type="entry name" value="THIOL_PROTEASE_CYS"/>
    <property type="match status" value="1"/>
</dbReference>
<evidence type="ECO:0000256" key="3">
    <source>
        <dbReference type="ARBA" id="ARBA00022801"/>
    </source>
</evidence>
<evidence type="ECO:0000256" key="2">
    <source>
        <dbReference type="ARBA" id="ARBA00022670"/>
    </source>
</evidence>
<dbReference type="PANTHER" id="PTHR12411">
    <property type="entry name" value="CYSTEINE PROTEASE FAMILY C1-RELATED"/>
    <property type="match status" value="1"/>
</dbReference>
<feature type="domain" description="Peptidase C1A papain C-terminal" evidence="5">
    <location>
        <begin position="25"/>
        <end position="153"/>
    </location>
</feature>
<dbReference type="GO" id="GO:0008234">
    <property type="term" value="F:cysteine-type peptidase activity"/>
    <property type="evidence" value="ECO:0007669"/>
    <property type="project" value="UniProtKB-KW"/>
</dbReference>
<dbReference type="SMART" id="SM00645">
    <property type="entry name" value="Pept_C1"/>
    <property type="match status" value="1"/>
</dbReference>
<dbReference type="OrthoDB" id="21595at2759"/>
<dbReference type="InterPro" id="IPR038765">
    <property type="entry name" value="Papain-like_cys_pep_sf"/>
</dbReference>
<dbReference type="InterPro" id="IPR000169">
    <property type="entry name" value="Pept_cys_AS"/>
</dbReference>
<gene>
    <name evidence="6" type="ORF">APLA_LOCUS3976</name>
</gene>
<dbReference type="InterPro" id="IPR013128">
    <property type="entry name" value="Peptidase_C1A"/>
</dbReference>
<comment type="caution">
    <text evidence="6">The sequence shown here is derived from an EMBL/GenBank/DDBJ whole genome shotgun (WGS) entry which is preliminary data.</text>
</comment>
<evidence type="ECO:0000313" key="6">
    <source>
        <dbReference type="EMBL" id="CAB3229334.1"/>
    </source>
</evidence>
<dbReference type="GO" id="GO:0006508">
    <property type="term" value="P:proteolysis"/>
    <property type="evidence" value="ECO:0007669"/>
    <property type="project" value="UniProtKB-KW"/>
</dbReference>
<dbReference type="SUPFAM" id="SSF54001">
    <property type="entry name" value="Cysteine proteinases"/>
    <property type="match status" value="1"/>
</dbReference>
<accession>A0A8S0ZA00</accession>
<sequence length="154" mass="16813">MNFKILVAFCSKAGELGDHSKTDIQMLHPDQGECGSCWAFSTTAAVEGAIARINGDRLLDLSEQSLIDCAWTYDNNGCNGGTLDGALKYVLTNGIPTEKDYGVYTEHDGYCDIFNMTNTYKIKGFAKVTPRNPNTLKVALYKYGPVTVAIHAEC</sequence>
<dbReference type="InterPro" id="IPR000668">
    <property type="entry name" value="Peptidase_C1A_C"/>
</dbReference>
<evidence type="ECO:0000259" key="5">
    <source>
        <dbReference type="SMART" id="SM00645"/>
    </source>
</evidence>
<proteinExistence type="inferred from homology"/>
<reference evidence="6 7" key="1">
    <citation type="submission" date="2020-04" db="EMBL/GenBank/DDBJ databases">
        <authorList>
            <person name="Wallbank WR R."/>
            <person name="Pardo Diaz C."/>
            <person name="Kozak K."/>
            <person name="Martin S."/>
            <person name="Jiggins C."/>
            <person name="Moest M."/>
            <person name="Warren A I."/>
            <person name="Byers J.R.P. K."/>
            <person name="Montejo-Kovacevich G."/>
            <person name="Yen C E."/>
        </authorList>
    </citation>
    <scope>NUCLEOTIDE SEQUENCE [LARGE SCALE GENOMIC DNA]</scope>
</reference>
<protein>
    <recommendedName>
        <fullName evidence="5">Peptidase C1A papain C-terminal domain-containing protein</fullName>
    </recommendedName>
</protein>
<evidence type="ECO:0000256" key="4">
    <source>
        <dbReference type="ARBA" id="ARBA00022807"/>
    </source>
</evidence>
<dbReference type="Proteomes" id="UP000494256">
    <property type="component" value="Unassembled WGS sequence"/>
</dbReference>
<dbReference type="Pfam" id="PF00112">
    <property type="entry name" value="Peptidase_C1"/>
    <property type="match status" value="1"/>
</dbReference>
<evidence type="ECO:0000313" key="7">
    <source>
        <dbReference type="Proteomes" id="UP000494256"/>
    </source>
</evidence>
<comment type="similarity">
    <text evidence="1">Belongs to the peptidase C1 family.</text>
</comment>
<keyword evidence="4" id="KW-0788">Thiol protease</keyword>
<keyword evidence="2" id="KW-0645">Protease</keyword>
<evidence type="ECO:0000256" key="1">
    <source>
        <dbReference type="ARBA" id="ARBA00008455"/>
    </source>
</evidence>
<name>A0A8S0ZA00_ARCPL</name>
<keyword evidence="3" id="KW-0378">Hydrolase</keyword>
<dbReference type="InterPro" id="IPR039417">
    <property type="entry name" value="Peptidase_C1A_papain-like"/>
</dbReference>
<dbReference type="Gene3D" id="3.90.70.10">
    <property type="entry name" value="Cysteine proteinases"/>
    <property type="match status" value="1"/>
</dbReference>
<dbReference type="AlphaFoldDB" id="A0A8S0ZA00"/>
<organism evidence="6 7">
    <name type="scientific">Arctia plantaginis</name>
    <name type="common">Wood tiger moth</name>
    <name type="synonym">Phalaena plantaginis</name>
    <dbReference type="NCBI Taxonomy" id="874455"/>
    <lineage>
        <taxon>Eukaryota</taxon>
        <taxon>Metazoa</taxon>
        <taxon>Ecdysozoa</taxon>
        <taxon>Arthropoda</taxon>
        <taxon>Hexapoda</taxon>
        <taxon>Insecta</taxon>
        <taxon>Pterygota</taxon>
        <taxon>Neoptera</taxon>
        <taxon>Endopterygota</taxon>
        <taxon>Lepidoptera</taxon>
        <taxon>Glossata</taxon>
        <taxon>Ditrysia</taxon>
        <taxon>Noctuoidea</taxon>
        <taxon>Erebidae</taxon>
        <taxon>Arctiinae</taxon>
        <taxon>Arctia</taxon>
    </lineage>
</organism>
<dbReference type="CDD" id="cd02248">
    <property type="entry name" value="Peptidase_C1A"/>
    <property type="match status" value="1"/>
</dbReference>
<dbReference type="EMBL" id="CADEBD010000286">
    <property type="protein sequence ID" value="CAB3229334.1"/>
    <property type="molecule type" value="Genomic_DNA"/>
</dbReference>